<accession>A0ABX4YCW2</accession>
<dbReference type="RefSeq" id="WP_010414002.1">
    <property type="nucleotide sequence ID" value="NZ_MCRM02000039.1"/>
</dbReference>
<organism evidence="1 2">
    <name type="scientific">Leptospira inadai serovar Lyme</name>
    <dbReference type="NCBI Taxonomy" id="293084"/>
    <lineage>
        <taxon>Bacteria</taxon>
        <taxon>Pseudomonadati</taxon>
        <taxon>Spirochaetota</taxon>
        <taxon>Spirochaetia</taxon>
        <taxon>Leptospirales</taxon>
        <taxon>Leptospiraceae</taxon>
        <taxon>Leptospira</taxon>
    </lineage>
</organism>
<gene>
    <name evidence="1" type="ORF">BES34_020745</name>
</gene>
<protein>
    <recommendedName>
        <fullName evidence="3">Lipoprotein</fullName>
    </recommendedName>
</protein>
<reference evidence="1" key="1">
    <citation type="submission" date="2018-01" db="EMBL/GenBank/DDBJ databases">
        <title>Genomic characterization of Leptospira inadai serogroup Lyme isolated from captured rat in Brazil and comparative analysis with human reference strain.</title>
        <authorList>
            <person name="Moreno L.Z."/>
            <person name="Loureiro A.P."/>
            <person name="Miraglia F."/>
            <person name="Kremer F.S."/>
            <person name="Eslabao M.R."/>
            <person name="Dellagostin O.A."/>
            <person name="Lilenbaum W."/>
            <person name="Moreno A.M."/>
        </authorList>
    </citation>
    <scope>NUCLEOTIDE SEQUENCE [LARGE SCALE GENOMIC DNA]</scope>
    <source>
        <strain evidence="1">M34/99</strain>
    </source>
</reference>
<sequence>MFRIRVLVSLLFYVLLEDCTTVGFHRESIRVREDFGKLRTIQVCVWKDENVSQERVNSLIEAWNDELALYKLKADVSQVKVWNRPGWTGFAILEELYKAELPENCDRIMAFAGVRMTDFFYQIVQIILAFFFIPVPEVLGAVDGYTGTRGYILAHTFSINQLFWSSPSATIVHEGYHLLGCGHAMFLSKCYAKIKELKESALSEAGQTNQFFPAVNPKGGYFLKRKDVNFFFLGE</sequence>
<evidence type="ECO:0008006" key="3">
    <source>
        <dbReference type="Google" id="ProtNLM"/>
    </source>
</evidence>
<comment type="caution">
    <text evidence="1">The sequence shown here is derived from an EMBL/GenBank/DDBJ whole genome shotgun (WGS) entry which is preliminary data.</text>
</comment>
<name>A0ABX4YCW2_9LEPT</name>
<evidence type="ECO:0000313" key="1">
    <source>
        <dbReference type="EMBL" id="PNV71792.1"/>
    </source>
</evidence>
<dbReference type="Proteomes" id="UP000094669">
    <property type="component" value="Unassembled WGS sequence"/>
</dbReference>
<dbReference type="EMBL" id="MCRM02000039">
    <property type="protein sequence ID" value="PNV71792.1"/>
    <property type="molecule type" value="Genomic_DNA"/>
</dbReference>
<proteinExistence type="predicted"/>
<evidence type="ECO:0000313" key="2">
    <source>
        <dbReference type="Proteomes" id="UP000094669"/>
    </source>
</evidence>
<keyword evidence="2" id="KW-1185">Reference proteome</keyword>